<accession>A0A7T1ALG2</accession>
<dbReference type="GO" id="GO:0016829">
    <property type="term" value="F:lyase activity"/>
    <property type="evidence" value="ECO:0007669"/>
    <property type="project" value="UniProtKB-KW"/>
</dbReference>
<dbReference type="KEGG" id="alam:RT761_01319"/>
<evidence type="ECO:0000313" key="3">
    <source>
        <dbReference type="Proteomes" id="UP000594463"/>
    </source>
</evidence>
<keyword evidence="3" id="KW-1185">Reference proteome</keyword>
<keyword evidence="2" id="KW-0456">Lyase</keyword>
<dbReference type="InterPro" id="IPR010327">
    <property type="entry name" value="FldB/FldC_alpha/beta"/>
</dbReference>
<reference evidence="2 3" key="1">
    <citation type="journal article" date="2021" name="Nat. Commun.">
        <title>Isolation of a member of the candidate phylum Atribacteria reveals a unique cell membrane structure.</title>
        <authorList>
            <person name="Taiki K."/>
            <person name="Nobu M.K."/>
            <person name="Kusada H."/>
            <person name="Meng X.-Y."/>
            <person name="Hosoki N."/>
            <person name="Uematsu K."/>
            <person name="Yoshioka H."/>
            <person name="Kamagata Y."/>
            <person name="Tamaki H."/>
        </authorList>
    </citation>
    <scope>NUCLEOTIDE SEQUENCE [LARGE SCALE GENOMIC DNA]</scope>
    <source>
        <strain evidence="2 3">RT761</strain>
    </source>
</reference>
<dbReference type="EC" id="4.2.1.157" evidence="2"/>
<dbReference type="Gene3D" id="3.40.50.11900">
    <property type="match status" value="1"/>
</dbReference>
<dbReference type="Pfam" id="PF06050">
    <property type="entry name" value="HGD-D"/>
    <property type="match status" value="1"/>
</dbReference>
<dbReference type="PANTHER" id="PTHR30548">
    <property type="entry name" value="2-HYDROXYGLUTARYL-COA DEHYDRATASE, D-COMPONENT-RELATED"/>
    <property type="match status" value="1"/>
</dbReference>
<evidence type="ECO:0000256" key="1">
    <source>
        <dbReference type="ARBA" id="ARBA00005806"/>
    </source>
</evidence>
<proteinExistence type="inferred from homology"/>
<evidence type="ECO:0000313" key="2">
    <source>
        <dbReference type="EMBL" id="QPM68105.1"/>
    </source>
</evidence>
<gene>
    <name evidence="2" type="primary">hadC</name>
    <name evidence="2" type="ORF">RT761_01319</name>
</gene>
<protein>
    <submittedName>
        <fullName evidence="2">(R)-2-hydroxyisocaproyl-CoA dehydratase beta subunit</fullName>
        <ecNumber evidence="2">4.2.1.157</ecNumber>
    </submittedName>
</protein>
<dbReference type="EMBL" id="CP065383">
    <property type="protein sequence ID" value="QPM68105.1"/>
    <property type="molecule type" value="Genomic_DNA"/>
</dbReference>
<dbReference type="AlphaFoldDB" id="A0A7T1ALG2"/>
<dbReference type="PANTHER" id="PTHR30548:SF1">
    <property type="entry name" value="DEHYDRATASE SUBUNIT MJ0007-RELATED"/>
    <property type="match status" value="1"/>
</dbReference>
<dbReference type="Proteomes" id="UP000594463">
    <property type="component" value="Chromosome"/>
</dbReference>
<comment type="similarity">
    <text evidence="1">Belongs to the FldB/FldC dehydratase alpha/beta subunit family.</text>
</comment>
<organism evidence="2 3">
    <name type="scientific">Atribacter laminatus</name>
    <dbReference type="NCBI Taxonomy" id="2847778"/>
    <lineage>
        <taxon>Bacteria</taxon>
        <taxon>Pseudomonadati</taxon>
        <taxon>Atribacterota</taxon>
        <taxon>Atribacteria</taxon>
        <taxon>Atribacterales</taxon>
        <taxon>Atribacteraceae</taxon>
        <taxon>Atribacter</taxon>
    </lineage>
</organism>
<dbReference type="Gene3D" id="3.40.50.11890">
    <property type="match status" value="1"/>
</dbReference>
<name>A0A7T1ALG2_ATRLM</name>
<sequence length="323" mass="36860">MNVGYFCTYIPEEAIQACSAVPVFLTPDSLTITQATPYLPTPFCSFAKILLNTLLAEKSQDLDFLIFGGGCDAGKKLYDIFISLQPKIPCHYFHIPLINNEASLKFYHHSLYVLVNELLSFQGISQHKFNENLAIALNKSYTVKETQTEAFLAGKLSGDSLLQGKKCLHNNLPIENPQKASILLLASHLFVQDIIQLLEEKEFQVYDGSAMGMRRCIFPDIEYTPEHHALDTLAQWYLVNKVPCPGYNPQKRLEILQIFINRIGLRGIVYFYPKFCDQSLYDLSFLKKHIKIPILPLEHDISYSSLGQWETRIDAFREILSNQ</sequence>
<dbReference type="RefSeq" id="WP_218113265.1">
    <property type="nucleotide sequence ID" value="NZ_CP065383.1"/>
</dbReference>